<evidence type="ECO:0000256" key="4">
    <source>
        <dbReference type="PROSITE-ProRule" id="PRU00134"/>
    </source>
</evidence>
<proteinExistence type="predicted"/>
<evidence type="ECO:0000256" key="1">
    <source>
        <dbReference type="ARBA" id="ARBA00022723"/>
    </source>
</evidence>
<comment type="caution">
    <text evidence="6">The sequence shown here is derived from an EMBL/GenBank/DDBJ whole genome shotgun (WGS) entry which is preliminary data.</text>
</comment>
<dbReference type="Pfam" id="PF01753">
    <property type="entry name" value="zf-MYND"/>
    <property type="match status" value="1"/>
</dbReference>
<evidence type="ECO:0000313" key="6">
    <source>
        <dbReference type="EMBL" id="KAF7377834.1"/>
    </source>
</evidence>
<name>A0A8H6ZHW0_9AGAR</name>
<dbReference type="PROSITE" id="PS01360">
    <property type="entry name" value="ZF_MYND_1"/>
    <property type="match status" value="1"/>
</dbReference>
<dbReference type="PROSITE" id="PS50865">
    <property type="entry name" value="ZF_MYND_2"/>
    <property type="match status" value="1"/>
</dbReference>
<protein>
    <submittedName>
        <fullName evidence="6">MYND-type domain-containing protein</fullName>
    </submittedName>
</protein>
<evidence type="ECO:0000313" key="7">
    <source>
        <dbReference type="Proteomes" id="UP000623467"/>
    </source>
</evidence>
<dbReference type="InterPro" id="IPR002893">
    <property type="entry name" value="Znf_MYND"/>
</dbReference>
<gene>
    <name evidence="6" type="ORF">MSAN_00206900</name>
</gene>
<dbReference type="OrthoDB" id="341421at2759"/>
<dbReference type="EMBL" id="JACAZH010000001">
    <property type="protein sequence ID" value="KAF7377834.1"/>
    <property type="molecule type" value="Genomic_DNA"/>
</dbReference>
<keyword evidence="7" id="KW-1185">Reference proteome</keyword>
<accession>A0A8H6ZHW0</accession>
<organism evidence="6 7">
    <name type="scientific">Mycena sanguinolenta</name>
    <dbReference type="NCBI Taxonomy" id="230812"/>
    <lineage>
        <taxon>Eukaryota</taxon>
        <taxon>Fungi</taxon>
        <taxon>Dikarya</taxon>
        <taxon>Basidiomycota</taxon>
        <taxon>Agaricomycotina</taxon>
        <taxon>Agaricomycetes</taxon>
        <taxon>Agaricomycetidae</taxon>
        <taxon>Agaricales</taxon>
        <taxon>Marasmiineae</taxon>
        <taxon>Mycenaceae</taxon>
        <taxon>Mycena</taxon>
    </lineage>
</organism>
<dbReference type="SUPFAM" id="SSF144232">
    <property type="entry name" value="HIT/MYND zinc finger-like"/>
    <property type="match status" value="1"/>
</dbReference>
<evidence type="ECO:0000256" key="2">
    <source>
        <dbReference type="ARBA" id="ARBA00022771"/>
    </source>
</evidence>
<keyword evidence="2 4" id="KW-0863">Zinc-finger</keyword>
<dbReference type="GO" id="GO:0008270">
    <property type="term" value="F:zinc ion binding"/>
    <property type="evidence" value="ECO:0007669"/>
    <property type="project" value="UniProtKB-KW"/>
</dbReference>
<keyword evidence="1" id="KW-0479">Metal-binding</keyword>
<dbReference type="Proteomes" id="UP000623467">
    <property type="component" value="Unassembled WGS sequence"/>
</dbReference>
<feature type="domain" description="MYND-type" evidence="5">
    <location>
        <begin position="148"/>
        <end position="190"/>
    </location>
</feature>
<reference evidence="6" key="1">
    <citation type="submission" date="2020-05" db="EMBL/GenBank/DDBJ databases">
        <title>Mycena genomes resolve the evolution of fungal bioluminescence.</title>
        <authorList>
            <person name="Tsai I.J."/>
        </authorList>
    </citation>
    <scope>NUCLEOTIDE SEQUENCE</scope>
    <source>
        <strain evidence="6">160909Yilan</strain>
    </source>
</reference>
<keyword evidence="3" id="KW-0862">Zinc</keyword>
<dbReference type="AlphaFoldDB" id="A0A8H6ZHW0"/>
<evidence type="ECO:0000259" key="5">
    <source>
        <dbReference type="PROSITE" id="PS50865"/>
    </source>
</evidence>
<dbReference type="Gene3D" id="6.10.140.2220">
    <property type="match status" value="1"/>
</dbReference>
<evidence type="ECO:0000256" key="3">
    <source>
        <dbReference type="ARBA" id="ARBA00022833"/>
    </source>
</evidence>
<sequence>MATAEILVIVYGSCARDPENDERYGAEQRRVEITLRPTLPSSATTPAKREQWLWTFLPNLALDMKHNRNWRCEFCKNRARETYWMNAPWMHLNPPRVVSYVHHVCDAGAGPCAERLRQINAEVARQTGLPPAANLPPTDQVFPLSASCAVCHNETEKSRKNLKQCSRCELTRYCGVDCQRADWRRHKVCCAAVKEVKWHWT</sequence>